<reference evidence="2 3" key="1">
    <citation type="journal article" name="Sci. Rep.">
        <title>Genome-scale phylogenetic analyses confirm Olpidium as the closest living zoosporic fungus to the non-flagellated, terrestrial fungi.</title>
        <authorList>
            <person name="Chang Y."/>
            <person name="Rochon D."/>
            <person name="Sekimoto S."/>
            <person name="Wang Y."/>
            <person name="Chovatia M."/>
            <person name="Sandor L."/>
            <person name="Salamov A."/>
            <person name="Grigoriev I.V."/>
            <person name="Stajich J.E."/>
            <person name="Spatafora J.W."/>
        </authorList>
    </citation>
    <scope>NUCLEOTIDE SEQUENCE [LARGE SCALE GENOMIC DNA]</scope>
    <source>
        <strain evidence="2">S191</strain>
    </source>
</reference>
<proteinExistence type="predicted"/>
<feature type="chain" id="PRO_5034915279" evidence="1">
    <location>
        <begin position="17"/>
        <end position="225"/>
    </location>
</feature>
<organism evidence="2 3">
    <name type="scientific">Olpidium bornovanus</name>
    <dbReference type="NCBI Taxonomy" id="278681"/>
    <lineage>
        <taxon>Eukaryota</taxon>
        <taxon>Fungi</taxon>
        <taxon>Fungi incertae sedis</taxon>
        <taxon>Olpidiomycota</taxon>
        <taxon>Olpidiomycotina</taxon>
        <taxon>Olpidiomycetes</taxon>
        <taxon>Olpidiales</taxon>
        <taxon>Olpidiaceae</taxon>
        <taxon>Olpidium</taxon>
    </lineage>
</organism>
<sequence length="225" mass="23547">MRLLPCIVWFPAGALSQITLPQEVSSVASGAPTVVQSSAAAASTLQASVTSVTSGATLPTARTGVVPTVVVPAVTDLSDLPTALPTAGQPCAKELLDGQRAAENLSQGAFRGSATNSQYCSALQSSLAYYDCALRNNLLSKEAHDKFVVAKDQVCAAPPDAVPQAQKLFFKNEFSSSTPVNQFTATAVVMRGSEIKRQRLKEVGAWLLGEPSEQEETREQPGAPA</sequence>
<name>A0A8H8A1I5_9FUNG</name>
<dbReference type="EMBL" id="JAEFCI010000643">
    <property type="protein sequence ID" value="KAG5463408.1"/>
    <property type="molecule type" value="Genomic_DNA"/>
</dbReference>
<gene>
    <name evidence="2" type="ORF">BJ554DRAFT_7809</name>
</gene>
<comment type="caution">
    <text evidence="2">The sequence shown here is derived from an EMBL/GenBank/DDBJ whole genome shotgun (WGS) entry which is preliminary data.</text>
</comment>
<accession>A0A8H8A1I5</accession>
<feature type="signal peptide" evidence="1">
    <location>
        <begin position="1"/>
        <end position="16"/>
    </location>
</feature>
<keyword evidence="3" id="KW-1185">Reference proteome</keyword>
<evidence type="ECO:0000256" key="1">
    <source>
        <dbReference type="SAM" id="SignalP"/>
    </source>
</evidence>
<evidence type="ECO:0000313" key="3">
    <source>
        <dbReference type="Proteomes" id="UP000673691"/>
    </source>
</evidence>
<keyword evidence="1" id="KW-0732">Signal</keyword>
<evidence type="ECO:0000313" key="2">
    <source>
        <dbReference type="EMBL" id="KAG5463408.1"/>
    </source>
</evidence>
<dbReference type="AlphaFoldDB" id="A0A8H8A1I5"/>
<dbReference type="Proteomes" id="UP000673691">
    <property type="component" value="Unassembled WGS sequence"/>
</dbReference>
<protein>
    <submittedName>
        <fullName evidence="2">Uncharacterized protein</fullName>
    </submittedName>
</protein>
<feature type="non-terminal residue" evidence="2">
    <location>
        <position position="225"/>
    </location>
</feature>